<evidence type="ECO:0000256" key="7">
    <source>
        <dbReference type="ARBA" id="ARBA00023040"/>
    </source>
</evidence>
<keyword evidence="5 12" id="KW-0812">Transmembrane</keyword>
<dbReference type="PANTHER" id="PTHR11394:SF147">
    <property type="entry name" value="TASTE RECEPTOR TYPE 2"/>
    <property type="match status" value="1"/>
</dbReference>
<dbReference type="RefSeq" id="XP_012826170.2">
    <property type="nucleotide sequence ID" value="XM_012970716.2"/>
</dbReference>
<dbReference type="GeneID" id="100494404"/>
<dbReference type="PROSITE" id="PS50262">
    <property type="entry name" value="G_PROTEIN_RECEP_F1_2"/>
    <property type="match status" value="1"/>
</dbReference>
<evidence type="ECO:0000256" key="8">
    <source>
        <dbReference type="ARBA" id="ARBA00023136"/>
    </source>
</evidence>
<feature type="transmembrane region" description="Helical" evidence="13">
    <location>
        <begin position="193"/>
        <end position="219"/>
    </location>
</feature>
<comment type="subcellular location">
    <subcellularLocation>
        <location evidence="1 12">Membrane</location>
        <topology evidence="1 12">Multi-pass membrane protein</topology>
    </subcellularLocation>
</comment>
<name>A0A8J0SVV3_XENTR</name>
<keyword evidence="7 12" id="KW-0297">G-protein coupled receptor</keyword>
<evidence type="ECO:0000256" key="10">
    <source>
        <dbReference type="ARBA" id="ARBA00023224"/>
    </source>
</evidence>
<feature type="transmembrane region" description="Helical" evidence="13">
    <location>
        <begin position="275"/>
        <end position="294"/>
    </location>
</feature>
<evidence type="ECO:0000256" key="9">
    <source>
        <dbReference type="ARBA" id="ARBA00023170"/>
    </source>
</evidence>
<evidence type="ECO:0000256" key="12">
    <source>
        <dbReference type="RuleBase" id="RU004424"/>
    </source>
</evidence>
<sequence length="322" mass="36546">MDFDRSNYSTNKPVDIAAIGEATTASVLFIALSLVGIVINMFIISVNFHSWIKGQSMNPSDLLIVSLAFSNMVFSVTDGVYTICILVIPFGDVEDQLYLLYIVMVYVLFCNSWLSACLCFYYFVKISNVKPGYLARLKSKINTLVPRLILVAQGFSILNSLFYMPVFFKENVENPTNQTQNITTYRTDDFYNVFFLLINCYIPFLVILVTTSLIIASLYKHTRRMQQNMGEVGGPSLKIHQRAARTMTSLLILYLLFYVVVLGSSLLIKNELLSWVYYLVGCTFSPIQSIILIMGNTRLKKTFVNMLNSCRKTFGEEDNVTT</sequence>
<dbReference type="FunFam" id="1.20.1070.10:FF:000055">
    <property type="entry name" value="Taste receptor type 2"/>
    <property type="match status" value="1"/>
</dbReference>
<comment type="similarity">
    <text evidence="2 11">Belongs to the G-protein coupled receptor T2R family.</text>
</comment>
<evidence type="ECO:0000313" key="17">
    <source>
        <dbReference type="Xenbase" id="XB-GENE-29082171"/>
    </source>
</evidence>
<evidence type="ECO:0000256" key="11">
    <source>
        <dbReference type="RuleBase" id="RU004423"/>
    </source>
</evidence>
<dbReference type="AGR" id="Xenbase:XB-GENE-29082171"/>
<evidence type="ECO:0000313" key="15">
    <source>
        <dbReference type="Proteomes" id="UP000008143"/>
    </source>
</evidence>
<dbReference type="Xenbase" id="XB-GENE-29082171">
    <property type="gene designation" value="LOC100494404"/>
</dbReference>
<dbReference type="GO" id="GO:0016020">
    <property type="term" value="C:membrane"/>
    <property type="evidence" value="ECO:0000318"/>
    <property type="project" value="GO_Central"/>
</dbReference>
<dbReference type="SUPFAM" id="SSF81321">
    <property type="entry name" value="Family A G protein-coupled receptor-like"/>
    <property type="match status" value="1"/>
</dbReference>
<evidence type="ECO:0000256" key="3">
    <source>
        <dbReference type="ARBA" id="ARBA00022480"/>
    </source>
</evidence>
<keyword evidence="8 12" id="KW-0472">Membrane</keyword>
<feature type="transmembrane region" description="Helical" evidence="13">
    <location>
        <begin position="144"/>
        <end position="164"/>
    </location>
</feature>
<dbReference type="PRINTS" id="PR00237">
    <property type="entry name" value="GPCRRHODOPSN"/>
</dbReference>
<keyword evidence="3 12" id="KW-0919">Taste</keyword>
<accession>A0A8J0SVV3</accession>
<dbReference type="GO" id="GO:0033038">
    <property type="term" value="F:bitter taste receptor activity"/>
    <property type="evidence" value="ECO:0000318"/>
    <property type="project" value="GO_Central"/>
</dbReference>
<dbReference type="OrthoDB" id="8876749at2759"/>
<dbReference type="Gene3D" id="1.20.1070.10">
    <property type="entry name" value="Rhodopsin 7-helix transmembrane proteins"/>
    <property type="match status" value="1"/>
</dbReference>
<evidence type="ECO:0000256" key="6">
    <source>
        <dbReference type="ARBA" id="ARBA00022989"/>
    </source>
</evidence>
<dbReference type="InterPro" id="IPR000276">
    <property type="entry name" value="GPCR_Rhodpsn"/>
</dbReference>
<evidence type="ECO:0000256" key="5">
    <source>
        <dbReference type="ARBA" id="ARBA00022692"/>
    </source>
</evidence>
<feature type="transmembrane region" description="Helical" evidence="13">
    <location>
        <begin position="250"/>
        <end position="269"/>
    </location>
</feature>
<organism evidence="15 16">
    <name type="scientific">Xenopus tropicalis</name>
    <name type="common">Western clawed frog</name>
    <name type="synonym">Silurana tropicalis</name>
    <dbReference type="NCBI Taxonomy" id="8364"/>
    <lineage>
        <taxon>Eukaryota</taxon>
        <taxon>Metazoa</taxon>
        <taxon>Chordata</taxon>
        <taxon>Craniata</taxon>
        <taxon>Vertebrata</taxon>
        <taxon>Euteleostomi</taxon>
        <taxon>Amphibia</taxon>
        <taxon>Batrachia</taxon>
        <taxon>Anura</taxon>
        <taxon>Pipoidea</taxon>
        <taxon>Pipidae</taxon>
        <taxon>Xenopodinae</taxon>
        <taxon>Xenopus</taxon>
        <taxon>Silurana</taxon>
    </lineage>
</organism>
<dbReference type="OMA" id="DFYNVFF"/>
<dbReference type="Proteomes" id="UP000008143">
    <property type="component" value="Chromosome 9"/>
</dbReference>
<evidence type="ECO:0000256" key="1">
    <source>
        <dbReference type="ARBA" id="ARBA00004141"/>
    </source>
</evidence>
<dbReference type="InterPro" id="IPR007960">
    <property type="entry name" value="TAS2R"/>
</dbReference>
<evidence type="ECO:0000259" key="14">
    <source>
        <dbReference type="PROSITE" id="PS50262"/>
    </source>
</evidence>
<evidence type="ECO:0000256" key="2">
    <source>
        <dbReference type="ARBA" id="ARBA00007376"/>
    </source>
</evidence>
<feature type="domain" description="G-protein coupled receptors family 1 profile" evidence="14">
    <location>
        <begin position="39"/>
        <end position="259"/>
    </location>
</feature>
<dbReference type="Pfam" id="PF05296">
    <property type="entry name" value="TAS2R"/>
    <property type="match status" value="1"/>
</dbReference>
<evidence type="ECO:0000256" key="4">
    <source>
        <dbReference type="ARBA" id="ARBA00022606"/>
    </source>
</evidence>
<protein>
    <recommendedName>
        <fullName evidence="12">Taste receptor type 2</fullName>
    </recommendedName>
</protein>
<proteinExistence type="inferred from homology"/>
<evidence type="ECO:0000256" key="13">
    <source>
        <dbReference type="SAM" id="Phobius"/>
    </source>
</evidence>
<evidence type="ECO:0000313" key="16">
    <source>
        <dbReference type="RefSeq" id="XP_012826170.2"/>
    </source>
</evidence>
<gene>
    <name evidence="16 17" type="primary">LOC100494404</name>
</gene>
<keyword evidence="4 12" id="KW-0716">Sensory transduction</keyword>
<dbReference type="GO" id="GO:0001580">
    <property type="term" value="P:detection of chemical stimulus involved in sensory perception of bitter taste"/>
    <property type="evidence" value="ECO:0000318"/>
    <property type="project" value="GO_Central"/>
</dbReference>
<dbReference type="PANTHER" id="PTHR11394">
    <property type="entry name" value="TASTE RECEPTOR TYPE 2"/>
    <property type="match status" value="1"/>
</dbReference>
<keyword evidence="10 12" id="KW-0807">Transducer</keyword>
<keyword evidence="9 12" id="KW-0675">Receptor</keyword>
<dbReference type="GO" id="GO:0004930">
    <property type="term" value="F:G protein-coupled receptor activity"/>
    <property type="evidence" value="ECO:0007669"/>
    <property type="project" value="UniProtKB-KW"/>
</dbReference>
<keyword evidence="6 13" id="KW-1133">Transmembrane helix</keyword>
<feature type="transmembrane region" description="Helical" evidence="13">
    <location>
        <begin position="100"/>
        <end position="124"/>
    </location>
</feature>
<keyword evidence="15" id="KW-1185">Reference proteome</keyword>
<feature type="transmembrane region" description="Helical" evidence="13">
    <location>
        <begin position="27"/>
        <end position="50"/>
    </location>
</feature>
<feature type="transmembrane region" description="Helical" evidence="13">
    <location>
        <begin position="62"/>
        <end position="88"/>
    </location>
</feature>
<dbReference type="KEGG" id="xtr:100494404"/>
<dbReference type="InterPro" id="IPR017452">
    <property type="entry name" value="GPCR_Rhodpsn_7TM"/>
</dbReference>
<reference evidence="16" key="1">
    <citation type="submission" date="2025-08" db="UniProtKB">
        <authorList>
            <consortium name="RefSeq"/>
        </authorList>
    </citation>
    <scope>IDENTIFICATION</scope>
    <source>
        <strain evidence="16">Nigerian</strain>
        <tissue evidence="16">Liver and blood</tissue>
    </source>
</reference>
<dbReference type="AlphaFoldDB" id="A0A8J0SVV3"/>